<protein>
    <recommendedName>
        <fullName evidence="4">Ubiquitin-conjugating enzyme</fullName>
    </recommendedName>
</protein>
<dbReference type="GeneID" id="68352834"/>
<feature type="region of interest" description="Disordered" evidence="1">
    <location>
        <begin position="447"/>
        <end position="605"/>
    </location>
</feature>
<feature type="region of interest" description="Disordered" evidence="1">
    <location>
        <begin position="135"/>
        <end position="210"/>
    </location>
</feature>
<feature type="compositionally biased region" description="Polar residues" evidence="1">
    <location>
        <begin position="449"/>
        <end position="463"/>
    </location>
</feature>
<dbReference type="EMBL" id="JAIZPD010000003">
    <property type="protein sequence ID" value="KAH0965689.1"/>
    <property type="molecule type" value="Genomic_DNA"/>
</dbReference>
<gene>
    <name evidence="2" type="ORF">HRG_03705</name>
</gene>
<feature type="compositionally biased region" description="Low complexity" evidence="1">
    <location>
        <begin position="476"/>
        <end position="485"/>
    </location>
</feature>
<feature type="compositionally biased region" description="Polar residues" evidence="1">
    <location>
        <begin position="172"/>
        <end position="183"/>
    </location>
</feature>
<dbReference type="RefSeq" id="XP_044723202.1">
    <property type="nucleotide sequence ID" value="XM_044862176.1"/>
</dbReference>
<evidence type="ECO:0000313" key="2">
    <source>
        <dbReference type="EMBL" id="KAH0965689.1"/>
    </source>
</evidence>
<name>A0A9P8SKX7_9HYPO</name>
<accession>A0A9P8SKX7</accession>
<dbReference type="OrthoDB" id="5213862at2759"/>
<comment type="caution">
    <text evidence="2">The sequence shown here is derived from an EMBL/GenBank/DDBJ whole genome shotgun (WGS) entry which is preliminary data.</text>
</comment>
<dbReference type="AlphaFoldDB" id="A0A9P8SKX7"/>
<proteinExistence type="predicted"/>
<dbReference type="Proteomes" id="UP000824596">
    <property type="component" value="Unassembled WGS sequence"/>
</dbReference>
<feature type="compositionally biased region" description="Polar residues" evidence="1">
    <location>
        <begin position="1"/>
        <end position="20"/>
    </location>
</feature>
<evidence type="ECO:0000313" key="3">
    <source>
        <dbReference type="Proteomes" id="UP000824596"/>
    </source>
</evidence>
<reference evidence="2" key="1">
    <citation type="submission" date="2021-09" db="EMBL/GenBank/DDBJ databases">
        <title>A high-quality genome of the endoparasitic fungus Hirsutella rhossiliensis with a comparison of Hirsutella genomes reveals transposable elements contributing to genome size variation.</title>
        <authorList>
            <person name="Lin R."/>
            <person name="Jiao Y."/>
            <person name="Sun X."/>
            <person name="Ling J."/>
            <person name="Xie B."/>
            <person name="Cheng X."/>
        </authorList>
    </citation>
    <scope>NUCLEOTIDE SEQUENCE</scope>
    <source>
        <strain evidence="2">HR02</strain>
    </source>
</reference>
<evidence type="ECO:0008006" key="4">
    <source>
        <dbReference type="Google" id="ProtNLM"/>
    </source>
</evidence>
<feature type="compositionally biased region" description="Low complexity" evidence="1">
    <location>
        <begin position="523"/>
        <end position="532"/>
    </location>
</feature>
<organism evidence="2 3">
    <name type="scientific">Hirsutella rhossiliensis</name>
    <dbReference type="NCBI Taxonomy" id="111463"/>
    <lineage>
        <taxon>Eukaryota</taxon>
        <taxon>Fungi</taxon>
        <taxon>Dikarya</taxon>
        <taxon>Ascomycota</taxon>
        <taxon>Pezizomycotina</taxon>
        <taxon>Sordariomycetes</taxon>
        <taxon>Hypocreomycetidae</taxon>
        <taxon>Hypocreales</taxon>
        <taxon>Ophiocordycipitaceae</taxon>
        <taxon>Hirsutella</taxon>
    </lineage>
</organism>
<feature type="compositionally biased region" description="Basic and acidic residues" evidence="1">
    <location>
        <begin position="35"/>
        <end position="44"/>
    </location>
</feature>
<feature type="compositionally biased region" description="Basic and acidic residues" evidence="1">
    <location>
        <begin position="588"/>
        <end position="605"/>
    </location>
</feature>
<sequence length="617" mass="67294">MAPISNQSPHIGFHTPTQQATRDKPSPLRIVKRSRLIDHHESSPKEIAFPSDDGVAGTSELLDRKFPLKIVKRRSRRKAPAFLSDEPGTDGWEQNAGYRPSFWASSVELSRPRGRVWEETLTRCRGLLTKSTPFLKDSRQPWTMGRSGAHRRAPSCRTASSGSSILDYADYTPSNGPPSSRQSFGARPAERPASPLHKSPVPPQSTPPLDFSRAAHPFVLSPYISVVSQCTGQEAGRQSAWATVEVSGRLSRIPSSRSPSGSGAQPLVSRGSFVDHQLDRFFEFGCLYDLSVEILPTTESAIVQVVQEQAFPTTIHAGSSVILLVHVQIDSEKGKQRSGTGHVRQKSDELIEDLELELGSSAVGFMHIRVSYSHSAFPEQVGAEPDAGGVSGLRSRMETTATASLVKQHNAFSMWSPRPEPLQSHILPLVQRHWGLEKAMSMKRLIMGQEQQQSRRLQRTCQGKTEKADALGSDSATARAPTTRAPARRASLHADRTSKASTLGPAVGKRAQRLLSPVPPSAPSSLRSSTSSEDARCYGGPLDPRNSGANTKGIVGPAGSLQRRVQDRVGTRRGSAAPTKAWAASDPEEGREAQQDKETLHGKPMKDTGFWNWGLWF</sequence>
<feature type="region of interest" description="Disordered" evidence="1">
    <location>
        <begin position="35"/>
        <end position="54"/>
    </location>
</feature>
<keyword evidence="3" id="KW-1185">Reference proteome</keyword>
<evidence type="ECO:0000256" key="1">
    <source>
        <dbReference type="SAM" id="MobiDB-lite"/>
    </source>
</evidence>
<feature type="region of interest" description="Disordered" evidence="1">
    <location>
        <begin position="1"/>
        <end position="28"/>
    </location>
</feature>